<name>A0A833R3H0_9POAL</name>
<sequence length="67" mass="7907">MIFERRYELEGVMDPGLFKVIPVGKVGQVPMQRHLRSGGICNTYWPLPNEWPEDYEERFYSISNCNL</sequence>
<dbReference type="EMBL" id="SWLB01000011">
    <property type="protein sequence ID" value="KAF3332611.1"/>
    <property type="molecule type" value="Genomic_DNA"/>
</dbReference>
<gene>
    <name evidence="1" type="ORF">FCM35_KLT02188</name>
</gene>
<accession>A0A833R3H0</accession>
<proteinExistence type="predicted"/>
<evidence type="ECO:0000313" key="2">
    <source>
        <dbReference type="Proteomes" id="UP000623129"/>
    </source>
</evidence>
<reference evidence="1" key="1">
    <citation type="submission" date="2020-01" db="EMBL/GenBank/DDBJ databases">
        <title>Genome sequence of Kobresia littledalei, the first chromosome-level genome in the family Cyperaceae.</title>
        <authorList>
            <person name="Qu G."/>
        </authorList>
    </citation>
    <scope>NUCLEOTIDE SEQUENCE</scope>
    <source>
        <strain evidence="1">C.B.Clarke</strain>
        <tissue evidence="1">Leaf</tissue>
    </source>
</reference>
<dbReference type="AlphaFoldDB" id="A0A833R3H0"/>
<dbReference type="OrthoDB" id="1078367at2759"/>
<dbReference type="Proteomes" id="UP000623129">
    <property type="component" value="Unassembled WGS sequence"/>
</dbReference>
<organism evidence="1 2">
    <name type="scientific">Carex littledalei</name>
    <dbReference type="NCBI Taxonomy" id="544730"/>
    <lineage>
        <taxon>Eukaryota</taxon>
        <taxon>Viridiplantae</taxon>
        <taxon>Streptophyta</taxon>
        <taxon>Embryophyta</taxon>
        <taxon>Tracheophyta</taxon>
        <taxon>Spermatophyta</taxon>
        <taxon>Magnoliopsida</taxon>
        <taxon>Liliopsida</taxon>
        <taxon>Poales</taxon>
        <taxon>Cyperaceae</taxon>
        <taxon>Cyperoideae</taxon>
        <taxon>Cariceae</taxon>
        <taxon>Carex</taxon>
        <taxon>Carex subgen. Euthyceras</taxon>
    </lineage>
</organism>
<keyword evidence="2" id="KW-1185">Reference proteome</keyword>
<comment type="caution">
    <text evidence="1">The sequence shown here is derived from an EMBL/GenBank/DDBJ whole genome shotgun (WGS) entry which is preliminary data.</text>
</comment>
<evidence type="ECO:0000313" key="1">
    <source>
        <dbReference type="EMBL" id="KAF3332611.1"/>
    </source>
</evidence>
<protein>
    <submittedName>
        <fullName evidence="1">Uncharacterized protein</fullName>
    </submittedName>
</protein>